<comment type="subcellular location">
    <subcellularLocation>
        <location evidence="1">Cytoplasm</location>
        <location evidence="1">Cytoskeleton</location>
        <location evidence="1">Microtubule organizing center</location>
        <location evidence="1">Centrosome</location>
        <location evidence="1">Centriole</location>
    </subcellularLocation>
</comment>
<evidence type="ECO:0000256" key="5">
    <source>
        <dbReference type="SAM" id="MobiDB-lite"/>
    </source>
</evidence>
<evidence type="ECO:0000313" key="8">
    <source>
        <dbReference type="Proteomes" id="UP001059596"/>
    </source>
</evidence>
<evidence type="ECO:0000256" key="1">
    <source>
        <dbReference type="ARBA" id="ARBA00004114"/>
    </source>
</evidence>
<evidence type="ECO:0000256" key="4">
    <source>
        <dbReference type="ARBA" id="ARBA00029452"/>
    </source>
</evidence>
<feature type="compositionally biased region" description="Basic and acidic residues" evidence="5">
    <location>
        <begin position="143"/>
        <end position="154"/>
    </location>
</feature>
<organism evidence="7 8">
    <name type="scientific">Drosophila gunungcola</name>
    <name type="common">fruit fly</name>
    <dbReference type="NCBI Taxonomy" id="103775"/>
    <lineage>
        <taxon>Eukaryota</taxon>
        <taxon>Metazoa</taxon>
        <taxon>Ecdysozoa</taxon>
        <taxon>Arthropoda</taxon>
        <taxon>Hexapoda</taxon>
        <taxon>Insecta</taxon>
        <taxon>Pterygota</taxon>
        <taxon>Neoptera</taxon>
        <taxon>Endopterygota</taxon>
        <taxon>Diptera</taxon>
        <taxon>Brachycera</taxon>
        <taxon>Muscomorpha</taxon>
        <taxon>Ephydroidea</taxon>
        <taxon>Drosophilidae</taxon>
        <taxon>Drosophila</taxon>
        <taxon>Sophophora</taxon>
    </lineage>
</organism>
<keyword evidence="8" id="KW-1185">Reference proteome</keyword>
<protein>
    <recommendedName>
        <fullName evidence="6">Protein phosphatase 1 regulatory subunit 35 C-terminal domain-containing protein</fullName>
    </recommendedName>
</protein>
<accession>A0A9Q0BTD1</accession>
<dbReference type="OrthoDB" id="8191506at2759"/>
<evidence type="ECO:0000313" key="7">
    <source>
        <dbReference type="EMBL" id="KAI8043099.1"/>
    </source>
</evidence>
<dbReference type="GO" id="GO:0005814">
    <property type="term" value="C:centriole"/>
    <property type="evidence" value="ECO:0007669"/>
    <property type="project" value="UniProtKB-SubCell"/>
</dbReference>
<sequence>MPHKRKSRLNVNQKNSATRRVQSAIPSTTRPHVTTESCFSIDVEIPIPDSSKIRSGGLPFRRHFPVHKLAVPQYNSTVRKQDEIHFITQMLADTNVSPEAAAAIAPKVTQKMNFPPDKTVFKDLVPLNVNDSVLEPLKLKRGASKDKQSKESEPSKVSNEPQLADYVEKVEPIAMTIKEPELRLDYTQEPFDFLGAYKKVYH</sequence>
<evidence type="ECO:0000256" key="3">
    <source>
        <dbReference type="ARBA" id="ARBA00023212"/>
    </source>
</evidence>
<gene>
    <name evidence="7" type="ORF">M5D96_004425</name>
</gene>
<evidence type="ECO:0000259" key="6">
    <source>
        <dbReference type="Pfam" id="PF15503"/>
    </source>
</evidence>
<name>A0A9Q0BTD1_9MUSC</name>
<dbReference type="InterPro" id="IPR029135">
    <property type="entry name" value="PPP1R35_C"/>
</dbReference>
<feature type="region of interest" description="Disordered" evidence="5">
    <location>
        <begin position="1"/>
        <end position="29"/>
    </location>
</feature>
<evidence type="ECO:0000256" key="2">
    <source>
        <dbReference type="ARBA" id="ARBA00022490"/>
    </source>
</evidence>
<feature type="domain" description="Protein phosphatase 1 regulatory subunit 35 C-terminal" evidence="6">
    <location>
        <begin position="95"/>
        <end position="168"/>
    </location>
</feature>
<dbReference type="EMBL" id="JAMKOV010000002">
    <property type="protein sequence ID" value="KAI8043099.1"/>
    <property type="molecule type" value="Genomic_DNA"/>
</dbReference>
<dbReference type="AlphaFoldDB" id="A0A9Q0BTD1"/>
<reference evidence="7" key="1">
    <citation type="journal article" date="2023" name="Genome Biol. Evol.">
        <title>Long-read-based Genome Assembly of Drosophila gunungcola Reveals Fewer Chemosensory Genes in Flower-breeding Species.</title>
        <authorList>
            <person name="Negi A."/>
            <person name="Liao B.Y."/>
            <person name="Yeh S.D."/>
        </authorList>
    </citation>
    <scope>NUCLEOTIDE SEQUENCE</scope>
    <source>
        <strain evidence="7">Sukarami</strain>
    </source>
</reference>
<keyword evidence="3" id="KW-0206">Cytoskeleton</keyword>
<feature type="compositionally biased region" description="Polar residues" evidence="5">
    <location>
        <begin position="9"/>
        <end position="29"/>
    </location>
</feature>
<comment type="caution">
    <text evidence="7">The sequence shown here is derived from an EMBL/GenBank/DDBJ whole genome shotgun (WGS) entry which is preliminary data.</text>
</comment>
<keyword evidence="2" id="KW-0963">Cytoplasm</keyword>
<feature type="region of interest" description="Disordered" evidence="5">
    <location>
        <begin position="140"/>
        <end position="163"/>
    </location>
</feature>
<dbReference type="Proteomes" id="UP001059596">
    <property type="component" value="Unassembled WGS sequence"/>
</dbReference>
<proteinExistence type="inferred from homology"/>
<dbReference type="Pfam" id="PF15503">
    <property type="entry name" value="PPP1R35_C"/>
    <property type="match status" value="1"/>
</dbReference>
<comment type="similarity">
    <text evidence="4">Belongs to the PPP1R35 family.</text>
</comment>